<dbReference type="Proteomes" id="UP000501690">
    <property type="component" value="Linkage Group LG7"/>
</dbReference>
<sequence length="102" mass="11826">MRFSWKQCGTNPIRMFQWNEIKTRDETLNVYGVARSCRNNFITNPNNKACLMEYDRKVLRTFNSDADMKLYTPYNGDAMDDLEAGNVMGLDDILLVEDDEGT</sequence>
<keyword evidence="2" id="KW-1185">Reference proteome</keyword>
<evidence type="ECO:0000313" key="1">
    <source>
        <dbReference type="EMBL" id="QCD99766.1"/>
    </source>
</evidence>
<dbReference type="EMBL" id="CP039351">
    <property type="protein sequence ID" value="QCD99766.1"/>
    <property type="molecule type" value="Genomic_DNA"/>
</dbReference>
<dbReference type="AlphaFoldDB" id="A0A4D6MIE4"/>
<name>A0A4D6MIE4_VIGUN</name>
<reference evidence="1 2" key="1">
    <citation type="submission" date="2019-04" db="EMBL/GenBank/DDBJ databases">
        <title>An improved genome assembly and genetic linkage map for asparagus bean, Vigna unguiculata ssp. sesquipedialis.</title>
        <authorList>
            <person name="Xia Q."/>
            <person name="Zhang R."/>
            <person name="Dong Y."/>
        </authorList>
    </citation>
    <scope>NUCLEOTIDE SEQUENCE [LARGE SCALE GENOMIC DNA]</scope>
    <source>
        <tissue evidence="1">Leaf</tissue>
    </source>
</reference>
<organism evidence="1 2">
    <name type="scientific">Vigna unguiculata</name>
    <name type="common">Cowpea</name>
    <dbReference type="NCBI Taxonomy" id="3917"/>
    <lineage>
        <taxon>Eukaryota</taxon>
        <taxon>Viridiplantae</taxon>
        <taxon>Streptophyta</taxon>
        <taxon>Embryophyta</taxon>
        <taxon>Tracheophyta</taxon>
        <taxon>Spermatophyta</taxon>
        <taxon>Magnoliopsida</taxon>
        <taxon>eudicotyledons</taxon>
        <taxon>Gunneridae</taxon>
        <taxon>Pentapetalae</taxon>
        <taxon>rosids</taxon>
        <taxon>fabids</taxon>
        <taxon>Fabales</taxon>
        <taxon>Fabaceae</taxon>
        <taxon>Papilionoideae</taxon>
        <taxon>50 kb inversion clade</taxon>
        <taxon>NPAAA clade</taxon>
        <taxon>indigoferoid/millettioid clade</taxon>
        <taxon>Phaseoleae</taxon>
        <taxon>Vigna</taxon>
    </lineage>
</organism>
<protein>
    <submittedName>
        <fullName evidence="1">Uncharacterized protein</fullName>
    </submittedName>
</protein>
<accession>A0A4D6MIE4</accession>
<proteinExistence type="predicted"/>
<evidence type="ECO:0000313" key="2">
    <source>
        <dbReference type="Proteomes" id="UP000501690"/>
    </source>
</evidence>
<gene>
    <name evidence="1" type="ORF">DEO72_LG7g1052</name>
</gene>